<sequence>MTAPLHEARPPGTGRTLPDTQQGMRRRNLARVMHAVSAEGSLSRAAVASRIGLTRAAVSTLVDELIRWGLLEELGPERPGRVGRPGSALAVSGRGPAGIGAEIGVDHLAVCAVDLRGEVRARAVRRGAHRGRAPGPVIEALTALVREVVAEAERAELWPAGLAVAVPGLVARDGRTVVRAPNLEWHDTDLGSLLPGEWPLTVDNEANFGALAELWLGAGTPGDFLHVSAEIGIGAAVVVDGRLLRGTRGFAGELGHVPVRPDGPPCPCGGRGCLEQYAGEEAVLRAAGLEPREDLVGLLAERAEAGDAGVRAALRDAGTALGIALTGAVNLLDPETVVLGGALAGLSPWLLPALEHELTGRTAGPACPVTVSRLGPQGPLLGAAHSVVRAVLDDPAVVAERS</sequence>
<dbReference type="SUPFAM" id="SSF46785">
    <property type="entry name" value="Winged helix' DNA-binding domain"/>
    <property type="match status" value="1"/>
</dbReference>
<evidence type="ECO:0000256" key="1">
    <source>
        <dbReference type="ARBA" id="ARBA00006479"/>
    </source>
</evidence>
<dbReference type="InterPro" id="IPR036388">
    <property type="entry name" value="WH-like_DNA-bd_sf"/>
</dbReference>
<evidence type="ECO:0000256" key="2">
    <source>
        <dbReference type="SAM" id="MobiDB-lite"/>
    </source>
</evidence>
<dbReference type="Gene3D" id="3.30.420.40">
    <property type="match status" value="2"/>
</dbReference>
<evidence type="ECO:0000313" key="5">
    <source>
        <dbReference type="Proteomes" id="UP000621386"/>
    </source>
</evidence>
<feature type="domain" description="HTH marR-type" evidence="3">
    <location>
        <begin position="30"/>
        <end position="81"/>
    </location>
</feature>
<evidence type="ECO:0000313" key="4">
    <source>
        <dbReference type="EMBL" id="MBL1106788.1"/>
    </source>
</evidence>
<dbReference type="RefSeq" id="WP_201819842.1">
    <property type="nucleotide sequence ID" value="NZ_JAERRH010000006.1"/>
</dbReference>
<name>A0ABS1P346_9ACTN</name>
<feature type="region of interest" description="Disordered" evidence="2">
    <location>
        <begin position="1"/>
        <end position="23"/>
    </location>
</feature>
<dbReference type="PANTHER" id="PTHR18964">
    <property type="entry name" value="ROK (REPRESSOR, ORF, KINASE) FAMILY"/>
    <property type="match status" value="1"/>
</dbReference>
<dbReference type="Proteomes" id="UP000621386">
    <property type="component" value="Unassembled WGS sequence"/>
</dbReference>
<gene>
    <name evidence="4" type="ORF">JK361_19640</name>
</gene>
<dbReference type="SUPFAM" id="SSF53067">
    <property type="entry name" value="Actin-like ATPase domain"/>
    <property type="match status" value="1"/>
</dbReference>
<dbReference type="Gene3D" id="1.10.10.10">
    <property type="entry name" value="Winged helix-like DNA-binding domain superfamily/Winged helix DNA-binding domain"/>
    <property type="match status" value="1"/>
</dbReference>
<accession>A0ABS1P346</accession>
<protein>
    <submittedName>
        <fullName evidence="4">ROK family transcriptional regulator</fullName>
    </submittedName>
</protein>
<dbReference type="Pfam" id="PF12802">
    <property type="entry name" value="MarR_2"/>
    <property type="match status" value="1"/>
</dbReference>
<dbReference type="EMBL" id="JAERRH010000006">
    <property type="protein sequence ID" value="MBL1106788.1"/>
    <property type="molecule type" value="Genomic_DNA"/>
</dbReference>
<proteinExistence type="inferred from homology"/>
<organism evidence="4 5">
    <name type="scientific">Streptomyces musisoli</name>
    <dbReference type="NCBI Taxonomy" id="2802280"/>
    <lineage>
        <taxon>Bacteria</taxon>
        <taxon>Bacillati</taxon>
        <taxon>Actinomycetota</taxon>
        <taxon>Actinomycetes</taxon>
        <taxon>Kitasatosporales</taxon>
        <taxon>Streptomycetaceae</taxon>
        <taxon>Streptomyces</taxon>
    </lineage>
</organism>
<dbReference type="InterPro" id="IPR043129">
    <property type="entry name" value="ATPase_NBD"/>
</dbReference>
<dbReference type="InterPro" id="IPR036390">
    <property type="entry name" value="WH_DNA-bd_sf"/>
</dbReference>
<dbReference type="Pfam" id="PF00480">
    <property type="entry name" value="ROK"/>
    <property type="match status" value="1"/>
</dbReference>
<dbReference type="PANTHER" id="PTHR18964:SF149">
    <property type="entry name" value="BIFUNCTIONAL UDP-N-ACETYLGLUCOSAMINE 2-EPIMERASE_N-ACETYLMANNOSAMINE KINASE"/>
    <property type="match status" value="1"/>
</dbReference>
<dbReference type="InterPro" id="IPR000600">
    <property type="entry name" value="ROK"/>
</dbReference>
<dbReference type="InterPro" id="IPR000835">
    <property type="entry name" value="HTH_MarR-typ"/>
</dbReference>
<keyword evidence="5" id="KW-1185">Reference proteome</keyword>
<comment type="similarity">
    <text evidence="1">Belongs to the ROK (NagC/XylR) family.</text>
</comment>
<evidence type="ECO:0000259" key="3">
    <source>
        <dbReference type="Pfam" id="PF12802"/>
    </source>
</evidence>
<reference evidence="4 5" key="1">
    <citation type="submission" date="2021-01" db="EMBL/GenBank/DDBJ databases">
        <title>WGS of actinomycetes isolated from Thailand.</title>
        <authorList>
            <person name="Thawai C."/>
        </authorList>
    </citation>
    <scope>NUCLEOTIDE SEQUENCE [LARGE SCALE GENOMIC DNA]</scope>
    <source>
        <strain evidence="4 5">CH5-8</strain>
    </source>
</reference>
<comment type="caution">
    <text evidence="4">The sequence shown here is derived from an EMBL/GenBank/DDBJ whole genome shotgun (WGS) entry which is preliminary data.</text>
</comment>
<dbReference type="CDD" id="cd24076">
    <property type="entry name" value="ASKHA_ATPase_ROK_BsXylR-like"/>
    <property type="match status" value="1"/>
</dbReference>